<name>A0A6G1IMQ7_9PLEO</name>
<dbReference type="Proteomes" id="UP000799291">
    <property type="component" value="Unassembled WGS sequence"/>
</dbReference>
<feature type="region of interest" description="Disordered" evidence="1">
    <location>
        <begin position="179"/>
        <end position="213"/>
    </location>
</feature>
<dbReference type="SUPFAM" id="SSF47459">
    <property type="entry name" value="HLH, helix-loop-helix DNA-binding domain"/>
    <property type="match status" value="1"/>
</dbReference>
<dbReference type="Pfam" id="PF00010">
    <property type="entry name" value="HLH"/>
    <property type="match status" value="1"/>
</dbReference>
<dbReference type="PROSITE" id="PS50888">
    <property type="entry name" value="BHLH"/>
    <property type="match status" value="1"/>
</dbReference>
<feature type="compositionally biased region" description="Low complexity" evidence="1">
    <location>
        <begin position="7"/>
        <end position="35"/>
    </location>
</feature>
<dbReference type="OrthoDB" id="8964853at2759"/>
<keyword evidence="4" id="KW-1185">Reference proteome</keyword>
<dbReference type="InterPro" id="IPR036638">
    <property type="entry name" value="HLH_DNA-bd_sf"/>
</dbReference>
<dbReference type="AlphaFoldDB" id="A0A6G1IMQ7"/>
<dbReference type="GO" id="GO:0046983">
    <property type="term" value="F:protein dimerization activity"/>
    <property type="evidence" value="ECO:0007669"/>
    <property type="project" value="InterPro"/>
</dbReference>
<accession>A0A6G1IMQ7</accession>
<evidence type="ECO:0000259" key="2">
    <source>
        <dbReference type="PROSITE" id="PS50888"/>
    </source>
</evidence>
<dbReference type="InterPro" id="IPR011598">
    <property type="entry name" value="bHLH_dom"/>
</dbReference>
<proteinExistence type="predicted"/>
<evidence type="ECO:0000313" key="4">
    <source>
        <dbReference type="Proteomes" id="UP000799291"/>
    </source>
</evidence>
<evidence type="ECO:0000256" key="1">
    <source>
        <dbReference type="SAM" id="MobiDB-lite"/>
    </source>
</evidence>
<feature type="compositionally biased region" description="Basic and acidic residues" evidence="1">
    <location>
        <begin position="195"/>
        <end position="206"/>
    </location>
</feature>
<reference evidence="3" key="1">
    <citation type="journal article" date="2020" name="Stud. Mycol.">
        <title>101 Dothideomycetes genomes: a test case for predicting lifestyles and emergence of pathogens.</title>
        <authorList>
            <person name="Haridas S."/>
            <person name="Albert R."/>
            <person name="Binder M."/>
            <person name="Bloem J."/>
            <person name="Labutti K."/>
            <person name="Salamov A."/>
            <person name="Andreopoulos B."/>
            <person name="Baker S."/>
            <person name="Barry K."/>
            <person name="Bills G."/>
            <person name="Bluhm B."/>
            <person name="Cannon C."/>
            <person name="Castanera R."/>
            <person name="Culley D."/>
            <person name="Daum C."/>
            <person name="Ezra D."/>
            <person name="Gonzalez J."/>
            <person name="Henrissat B."/>
            <person name="Kuo A."/>
            <person name="Liang C."/>
            <person name="Lipzen A."/>
            <person name="Lutzoni F."/>
            <person name="Magnuson J."/>
            <person name="Mondo S."/>
            <person name="Nolan M."/>
            <person name="Ohm R."/>
            <person name="Pangilinan J."/>
            <person name="Park H.-J."/>
            <person name="Ramirez L."/>
            <person name="Alfaro M."/>
            <person name="Sun H."/>
            <person name="Tritt A."/>
            <person name="Yoshinaga Y."/>
            <person name="Zwiers L.-H."/>
            <person name="Turgeon B."/>
            <person name="Goodwin S."/>
            <person name="Spatafora J."/>
            <person name="Crous P."/>
            <person name="Grigoriev I."/>
        </authorList>
    </citation>
    <scope>NUCLEOTIDE SEQUENCE</scope>
    <source>
        <strain evidence="3">CBS 122367</strain>
    </source>
</reference>
<dbReference type="Gene3D" id="4.10.280.10">
    <property type="entry name" value="Helix-loop-helix DNA-binding domain"/>
    <property type="match status" value="1"/>
</dbReference>
<feature type="region of interest" description="Disordered" evidence="1">
    <location>
        <begin position="1"/>
        <end position="35"/>
    </location>
</feature>
<dbReference type="EMBL" id="MU005603">
    <property type="protein sequence ID" value="KAF2679527.1"/>
    <property type="molecule type" value="Genomic_DNA"/>
</dbReference>
<dbReference type="CDD" id="cd00083">
    <property type="entry name" value="bHLH_SF"/>
    <property type="match status" value="1"/>
</dbReference>
<organism evidence="3 4">
    <name type="scientific">Lentithecium fluviatile CBS 122367</name>
    <dbReference type="NCBI Taxonomy" id="1168545"/>
    <lineage>
        <taxon>Eukaryota</taxon>
        <taxon>Fungi</taxon>
        <taxon>Dikarya</taxon>
        <taxon>Ascomycota</taxon>
        <taxon>Pezizomycotina</taxon>
        <taxon>Dothideomycetes</taxon>
        <taxon>Pleosporomycetidae</taxon>
        <taxon>Pleosporales</taxon>
        <taxon>Massarineae</taxon>
        <taxon>Lentitheciaceae</taxon>
        <taxon>Lentithecium</taxon>
    </lineage>
</organism>
<evidence type="ECO:0000313" key="3">
    <source>
        <dbReference type="EMBL" id="KAF2679527.1"/>
    </source>
</evidence>
<protein>
    <recommendedName>
        <fullName evidence="2">BHLH domain-containing protein</fullName>
    </recommendedName>
</protein>
<sequence length="240" mass="26641">MTPARFPRTPAPNSSATPSSPTPRTKPTRPWTLPTSHRRLRLLSFAQSMSGSSGNRKKRIRTWTPEERAAHRVFEKSRRDAFNDSMIELAKQVPSLVGTRRLNKHMIVEHSIARHQAQRQLCLSAAQSVQALLAERDELLAEVNQWRSAAGVALPPREEGPAGQQLQELVMIEHETFGTFPNGFGDNAPEDGSGDDQHQEETEYAHNESTAPNVLSMVDAEGTVNTLRAFSTLRFPPTAS</sequence>
<gene>
    <name evidence="3" type="ORF">K458DRAFT_393948</name>
</gene>
<feature type="domain" description="BHLH" evidence="2">
    <location>
        <begin position="66"/>
        <end position="118"/>
    </location>
</feature>